<protein>
    <submittedName>
        <fullName evidence="1">Uncharacterized protein</fullName>
    </submittedName>
</protein>
<evidence type="ECO:0000313" key="2">
    <source>
        <dbReference type="Proteomes" id="UP000594638"/>
    </source>
</evidence>
<comment type="caution">
    <text evidence="1">The sequence shown here is derived from an EMBL/GenBank/DDBJ whole genome shotgun (WGS) entry which is preliminary data.</text>
</comment>
<dbReference type="Proteomes" id="UP000594638">
    <property type="component" value="Unassembled WGS sequence"/>
</dbReference>
<evidence type="ECO:0000313" key="1">
    <source>
        <dbReference type="EMBL" id="CAA3001801.1"/>
    </source>
</evidence>
<dbReference type="AlphaFoldDB" id="A0A8S0TD95"/>
<name>A0A8S0TD95_OLEEU</name>
<dbReference type="Gramene" id="OE9A015102T1">
    <property type="protein sequence ID" value="OE9A015102C1"/>
    <property type="gene ID" value="OE9A015102"/>
</dbReference>
<keyword evidence="2" id="KW-1185">Reference proteome</keyword>
<organism evidence="1 2">
    <name type="scientific">Olea europaea subsp. europaea</name>
    <dbReference type="NCBI Taxonomy" id="158383"/>
    <lineage>
        <taxon>Eukaryota</taxon>
        <taxon>Viridiplantae</taxon>
        <taxon>Streptophyta</taxon>
        <taxon>Embryophyta</taxon>
        <taxon>Tracheophyta</taxon>
        <taxon>Spermatophyta</taxon>
        <taxon>Magnoliopsida</taxon>
        <taxon>eudicotyledons</taxon>
        <taxon>Gunneridae</taxon>
        <taxon>Pentapetalae</taxon>
        <taxon>asterids</taxon>
        <taxon>lamiids</taxon>
        <taxon>Lamiales</taxon>
        <taxon>Oleaceae</taxon>
        <taxon>Oleeae</taxon>
        <taxon>Olea</taxon>
    </lineage>
</organism>
<sequence>MTDFRAAANADWNLGFNVIALAAAAMDENEVEERSRVIDGHKGEDEIGEFGQSKLSPLKFVPGKAGMEVFEPEISMEAAAEVVEASAVADTGSGWLCIPSYVVIK</sequence>
<gene>
    <name evidence="1" type="ORF">OLEA9_A015102</name>
</gene>
<proteinExistence type="predicted"/>
<dbReference type="EMBL" id="CACTIH010005782">
    <property type="protein sequence ID" value="CAA3001801.1"/>
    <property type="molecule type" value="Genomic_DNA"/>
</dbReference>
<reference evidence="1 2" key="1">
    <citation type="submission" date="2019-12" db="EMBL/GenBank/DDBJ databases">
        <authorList>
            <person name="Alioto T."/>
            <person name="Alioto T."/>
            <person name="Gomez Garrido J."/>
        </authorList>
    </citation>
    <scope>NUCLEOTIDE SEQUENCE [LARGE SCALE GENOMIC DNA]</scope>
</reference>
<accession>A0A8S0TD95</accession>